<feature type="domain" description="Ribosomal RNA large subunit methyltransferase K/L-like methyltransferase" evidence="11">
    <location>
        <begin position="184"/>
        <end position="300"/>
    </location>
</feature>
<dbReference type="GO" id="GO:0005737">
    <property type="term" value="C:cytoplasm"/>
    <property type="evidence" value="ECO:0007669"/>
    <property type="project" value="UniProtKB-SubCell"/>
</dbReference>
<dbReference type="PROSITE" id="PS00092">
    <property type="entry name" value="N6_MTASE"/>
    <property type="match status" value="1"/>
</dbReference>
<evidence type="ECO:0000256" key="8">
    <source>
        <dbReference type="ARBA" id="ARBA00022884"/>
    </source>
</evidence>
<dbReference type="STRING" id="983967.A0A1E4T0Q6"/>
<keyword evidence="3 10" id="KW-0820">tRNA-binding</keyword>
<dbReference type="InterPro" id="IPR016691">
    <property type="entry name" value="TRMT11"/>
</dbReference>
<proteinExistence type="inferred from homology"/>
<dbReference type="SUPFAM" id="SSF53335">
    <property type="entry name" value="S-adenosyl-L-methionine-dependent methyltransferases"/>
    <property type="match status" value="1"/>
</dbReference>
<keyword evidence="4 10" id="KW-0489">Methyltransferase</keyword>
<keyword evidence="14" id="KW-1185">Reference proteome</keyword>
<evidence type="ECO:0000313" key="13">
    <source>
        <dbReference type="EMBL" id="ODV85333.1"/>
    </source>
</evidence>
<evidence type="ECO:0000256" key="6">
    <source>
        <dbReference type="ARBA" id="ARBA00022691"/>
    </source>
</evidence>
<dbReference type="Proteomes" id="UP000094801">
    <property type="component" value="Unassembled WGS sequence"/>
</dbReference>
<evidence type="ECO:0000259" key="11">
    <source>
        <dbReference type="Pfam" id="PF01170"/>
    </source>
</evidence>
<dbReference type="EC" id="2.1.1.214" evidence="9"/>
<keyword evidence="2" id="KW-0963">Cytoplasm</keyword>
<dbReference type="EMBL" id="KV453853">
    <property type="protein sequence ID" value="ODV85333.1"/>
    <property type="molecule type" value="Genomic_DNA"/>
</dbReference>
<dbReference type="Pfam" id="PF25904">
    <property type="entry name" value="Tmrp11_N"/>
    <property type="match status" value="1"/>
</dbReference>
<evidence type="ECO:0000256" key="5">
    <source>
        <dbReference type="ARBA" id="ARBA00022679"/>
    </source>
</evidence>
<dbReference type="InterPro" id="IPR002052">
    <property type="entry name" value="DNA_methylase_N6_adenine_CS"/>
</dbReference>
<dbReference type="InterPro" id="IPR000241">
    <property type="entry name" value="RlmKL-like_Mtase"/>
</dbReference>
<keyword evidence="5 10" id="KW-0808">Transferase</keyword>
<accession>A0A1E4T0Q6</accession>
<evidence type="ECO:0000256" key="1">
    <source>
        <dbReference type="ARBA" id="ARBA00004496"/>
    </source>
</evidence>
<dbReference type="InterPro" id="IPR029063">
    <property type="entry name" value="SAM-dependent_MTases_sf"/>
</dbReference>
<keyword evidence="7 10" id="KW-0819">tRNA processing</keyword>
<evidence type="ECO:0000256" key="3">
    <source>
        <dbReference type="ARBA" id="ARBA00022555"/>
    </source>
</evidence>
<feature type="domain" description="tRNA (guanine(10)-N(2))-methyltransferase TRMT11 N-terminal" evidence="12">
    <location>
        <begin position="2"/>
        <end position="172"/>
    </location>
</feature>
<name>A0A1E4T0Q6_9ASCO</name>
<evidence type="ECO:0000256" key="9">
    <source>
        <dbReference type="ARBA" id="ARBA00066937"/>
    </source>
</evidence>
<sequence length="443" mass="51409">MKEYLIYLAQSHTNFRKAELESLAELHNIKVDLSTHDESSPFMIVKLENDQDAYNLISRSILSKGIYEVWGTGNNLEELHESIQKESKQYWDTYMNTSFKFDNISYQGGKKSRNEQLSLFESFSYLAFQGLIKMKKPDQVFVILENYDIIDKKPSPKPNKMYFGRQINLSARSNGILDEYEISKRPYYGTTTFDAELALLTCNISQIKKGQITYDPFVGTGSFLVSAGYFGSLTFGSDIDFRSLKGKKLKNGRLIDNFKKYNTLNMFGDVLCMDFTNNSFRSNFKFDNIICDPPYGIREGLKVCGTNNEIRMKGKENVIIDGELAYLRRDYVQPKKTYSLDLLLDDLLKFSGERLNIGGRLSFWMPVANDEDIPTLIPHHENLELTFNLVQDFNKWSRRLLVYVKRDDSYRGRTVTIDDRLVSNNFRDRYFTGFSPNKRDQGR</sequence>
<dbReference type="Gene3D" id="3.40.50.150">
    <property type="entry name" value="Vaccinia Virus protein VP39"/>
    <property type="match status" value="1"/>
</dbReference>
<dbReference type="GO" id="GO:0032259">
    <property type="term" value="P:methylation"/>
    <property type="evidence" value="ECO:0007669"/>
    <property type="project" value="UniProtKB-UniRule"/>
</dbReference>
<dbReference type="InterPro" id="IPR059073">
    <property type="entry name" value="TRMT11_N"/>
</dbReference>
<gene>
    <name evidence="13" type="ORF">CANARDRAFT_199428</name>
</gene>
<dbReference type="PIRSF" id="PIRSF017259">
    <property type="entry name" value="tRNA_mtfrase_TRM11"/>
    <property type="match status" value="1"/>
</dbReference>
<evidence type="ECO:0000259" key="12">
    <source>
        <dbReference type="Pfam" id="PF25904"/>
    </source>
</evidence>
<organism evidence="13 14">
    <name type="scientific">[Candida] arabinofermentans NRRL YB-2248</name>
    <dbReference type="NCBI Taxonomy" id="983967"/>
    <lineage>
        <taxon>Eukaryota</taxon>
        <taxon>Fungi</taxon>
        <taxon>Dikarya</taxon>
        <taxon>Ascomycota</taxon>
        <taxon>Saccharomycotina</taxon>
        <taxon>Pichiomycetes</taxon>
        <taxon>Pichiales</taxon>
        <taxon>Pichiaceae</taxon>
        <taxon>Ogataea</taxon>
        <taxon>Ogataea/Candida clade</taxon>
    </lineage>
</organism>
<keyword evidence="8 10" id="KW-0694">RNA-binding</keyword>
<evidence type="ECO:0000256" key="7">
    <source>
        <dbReference type="ARBA" id="ARBA00022694"/>
    </source>
</evidence>
<protein>
    <recommendedName>
        <fullName evidence="9">tRNA (guanine(10)-N(2))-methyltransferase</fullName>
        <ecNumber evidence="9">2.1.1.214</ecNumber>
    </recommendedName>
</protein>
<evidence type="ECO:0000256" key="10">
    <source>
        <dbReference type="PROSITE-ProRule" id="PRU00959"/>
    </source>
</evidence>
<dbReference type="GO" id="GO:0000049">
    <property type="term" value="F:tRNA binding"/>
    <property type="evidence" value="ECO:0007669"/>
    <property type="project" value="UniProtKB-UniRule"/>
</dbReference>
<evidence type="ECO:0000313" key="14">
    <source>
        <dbReference type="Proteomes" id="UP000094801"/>
    </source>
</evidence>
<dbReference type="PANTHER" id="PTHR13370">
    <property type="entry name" value="RNA METHYLASE-RELATED"/>
    <property type="match status" value="1"/>
</dbReference>
<dbReference type="AlphaFoldDB" id="A0A1E4T0Q6"/>
<reference evidence="14" key="1">
    <citation type="submission" date="2016-04" db="EMBL/GenBank/DDBJ databases">
        <title>Comparative genomics of biotechnologically important yeasts.</title>
        <authorList>
            <consortium name="DOE Joint Genome Institute"/>
            <person name="Riley R."/>
            <person name="Haridas S."/>
            <person name="Wolfe K.H."/>
            <person name="Lopes M.R."/>
            <person name="Hittinger C.T."/>
            <person name="Goker M."/>
            <person name="Salamov A."/>
            <person name="Wisecaver J."/>
            <person name="Long T.M."/>
            <person name="Aerts A.L."/>
            <person name="Barry K."/>
            <person name="Choi C."/>
            <person name="Clum A."/>
            <person name="Coughlan A.Y."/>
            <person name="Deshpande S."/>
            <person name="Douglass A.P."/>
            <person name="Hanson S.J."/>
            <person name="Klenk H.-P."/>
            <person name="Labutti K."/>
            <person name="Lapidus A."/>
            <person name="Lindquist E."/>
            <person name="Lipzen A."/>
            <person name="Meier-Kolthoff J.P."/>
            <person name="Ohm R.A."/>
            <person name="Otillar R.P."/>
            <person name="Pangilinan J."/>
            <person name="Peng Y."/>
            <person name="Rokas A."/>
            <person name="Rosa C.A."/>
            <person name="Scheuner C."/>
            <person name="Sibirny A.A."/>
            <person name="Slot J.C."/>
            <person name="Stielow J.B."/>
            <person name="Sun H."/>
            <person name="Kurtzman C.P."/>
            <person name="Blackwell M."/>
            <person name="Grigoriev I.V."/>
            <person name="Jeffries T.W."/>
        </authorList>
    </citation>
    <scope>NUCLEOTIDE SEQUENCE [LARGE SCALE GENOMIC DNA]</scope>
    <source>
        <strain evidence="14">NRRL YB-2248</strain>
    </source>
</reference>
<comment type="similarity">
    <text evidence="10">Belongs to the class I-like SAM-binding methyltransferase superfamily. TRM11 methyltransferase family.</text>
</comment>
<evidence type="ECO:0000256" key="2">
    <source>
        <dbReference type="ARBA" id="ARBA00022490"/>
    </source>
</evidence>
<dbReference type="GO" id="GO:0008033">
    <property type="term" value="P:tRNA processing"/>
    <property type="evidence" value="ECO:0007669"/>
    <property type="project" value="UniProtKB-UniRule"/>
</dbReference>
<dbReference type="OrthoDB" id="296065at2759"/>
<dbReference type="GO" id="GO:0043527">
    <property type="term" value="C:tRNA methyltransferase complex"/>
    <property type="evidence" value="ECO:0007669"/>
    <property type="project" value="UniProtKB-ARBA"/>
</dbReference>
<dbReference type="GO" id="GO:0160102">
    <property type="term" value="F:tRNA (guanine(10)-N2)-methyltransferase activity"/>
    <property type="evidence" value="ECO:0007669"/>
    <property type="project" value="UniProtKB-EC"/>
</dbReference>
<comment type="subcellular location">
    <subcellularLocation>
        <location evidence="1">Cytoplasm</location>
    </subcellularLocation>
</comment>
<keyword evidence="6 10" id="KW-0949">S-adenosyl-L-methionine</keyword>
<dbReference type="PROSITE" id="PS51627">
    <property type="entry name" value="SAM_MT_TRM11"/>
    <property type="match status" value="1"/>
</dbReference>
<dbReference type="Pfam" id="PF01170">
    <property type="entry name" value="UPF0020"/>
    <property type="match status" value="1"/>
</dbReference>
<dbReference type="PANTHER" id="PTHR13370:SF3">
    <property type="entry name" value="TRNA (GUANINE(10)-N2)-METHYLTRANSFERASE HOMOLOG"/>
    <property type="match status" value="1"/>
</dbReference>
<evidence type="ECO:0000256" key="4">
    <source>
        <dbReference type="ARBA" id="ARBA00022603"/>
    </source>
</evidence>